<dbReference type="STRING" id="1300349.I603_1803"/>
<dbReference type="RefSeq" id="WP_068864238.1">
    <property type="nucleotide sequence ID" value="NZ_LZYB01000004.1"/>
</dbReference>
<evidence type="ECO:0000256" key="1">
    <source>
        <dbReference type="SAM" id="SignalP"/>
    </source>
</evidence>
<evidence type="ECO:0000313" key="4">
    <source>
        <dbReference type="Proteomes" id="UP000092484"/>
    </source>
</evidence>
<reference evidence="3 4" key="1">
    <citation type="submission" date="2016-06" db="EMBL/GenBank/DDBJ databases">
        <title>Genome sequence of Porphyrobacter dokdonensis DSW-74.</title>
        <authorList>
            <person name="Kim J.F."/>
            <person name="Song J.Y."/>
        </authorList>
    </citation>
    <scope>NUCLEOTIDE SEQUENCE [LARGE SCALE GENOMIC DNA]</scope>
    <source>
        <strain evidence="3 4">DSW-74</strain>
    </source>
</reference>
<dbReference type="AlphaFoldDB" id="A0A1A7BH98"/>
<gene>
    <name evidence="3" type="ORF">I603_1803</name>
</gene>
<dbReference type="InterPro" id="IPR038670">
    <property type="entry name" value="HslJ-like_sf"/>
</dbReference>
<evidence type="ECO:0000313" key="3">
    <source>
        <dbReference type="EMBL" id="OBV10590.1"/>
    </source>
</evidence>
<keyword evidence="3" id="KW-0346">Stress response</keyword>
<dbReference type="PROSITE" id="PS51257">
    <property type="entry name" value="PROKAR_LIPOPROTEIN"/>
    <property type="match status" value="1"/>
</dbReference>
<dbReference type="Pfam" id="PF03724">
    <property type="entry name" value="META"/>
    <property type="match status" value="1"/>
</dbReference>
<proteinExistence type="predicted"/>
<feature type="signal peptide" evidence="1">
    <location>
        <begin position="1"/>
        <end position="28"/>
    </location>
</feature>
<dbReference type="Gene3D" id="2.40.128.270">
    <property type="match status" value="1"/>
</dbReference>
<protein>
    <submittedName>
        <fullName evidence="3">Heat shock protein</fullName>
    </submittedName>
</protein>
<keyword evidence="4" id="KW-1185">Reference proteome</keyword>
<comment type="caution">
    <text evidence="3">The sequence shown here is derived from an EMBL/GenBank/DDBJ whole genome shotgun (WGS) entry which is preliminary data.</text>
</comment>
<accession>A0A1A7BH98</accession>
<sequence length="151" mass="16137">MINRKKAILRGKAVILAGGAALALAACATSSPPHPLEGTRWRLVDVETSGTSTRLTEELSSRHTLTFESERAVMQLDCNRGNARWSASTPRSGNGTISFGPVASTRALCPRPTFGEELASELPKASGYTLTSDGTGLIIRTQAEVYVFTRD</sequence>
<dbReference type="InterPro" id="IPR005184">
    <property type="entry name" value="DUF306_Meta_HslJ"/>
</dbReference>
<dbReference type="Proteomes" id="UP000092484">
    <property type="component" value="Unassembled WGS sequence"/>
</dbReference>
<evidence type="ECO:0000259" key="2">
    <source>
        <dbReference type="Pfam" id="PF03724"/>
    </source>
</evidence>
<name>A0A1A7BH98_9SPHN</name>
<dbReference type="EMBL" id="LZYB01000004">
    <property type="protein sequence ID" value="OBV10590.1"/>
    <property type="molecule type" value="Genomic_DNA"/>
</dbReference>
<feature type="domain" description="DUF306" evidence="2">
    <location>
        <begin position="34"/>
        <end position="144"/>
    </location>
</feature>
<keyword evidence="1" id="KW-0732">Signal</keyword>
<organism evidence="3 4">
    <name type="scientific">Erythrobacter dokdonensis DSW-74</name>
    <dbReference type="NCBI Taxonomy" id="1300349"/>
    <lineage>
        <taxon>Bacteria</taxon>
        <taxon>Pseudomonadati</taxon>
        <taxon>Pseudomonadota</taxon>
        <taxon>Alphaproteobacteria</taxon>
        <taxon>Sphingomonadales</taxon>
        <taxon>Erythrobacteraceae</taxon>
        <taxon>Erythrobacter/Porphyrobacter group</taxon>
        <taxon>Erythrobacter</taxon>
    </lineage>
</organism>
<feature type="chain" id="PRO_5008509948" evidence="1">
    <location>
        <begin position="29"/>
        <end position="151"/>
    </location>
</feature>